<dbReference type="PROSITE" id="PS00070">
    <property type="entry name" value="ALDEHYDE_DEHYDR_CYS"/>
    <property type="match status" value="1"/>
</dbReference>
<protein>
    <recommendedName>
        <fullName evidence="1">methylmalonate-semialdehyde dehydrogenase (CoA acylating)</fullName>
        <ecNumber evidence="1">1.2.1.27</ecNumber>
    </recommendedName>
</protein>
<proteinExistence type="predicted"/>
<sequence>MINQSPSILQFGRLDIYVDGRWMKSTAHEFRPVFDPGSGRVIAEVPYSPEEEVDRAVQAASRAFEKWSKTNFNERIKYLFAMKKAFEDHLEELAAVNTLNHGKTLDESKGDLNRTLENINVAISVAYTLAKGEVMHEIAPRIDESMVREPLGVFGIISPFNFPIMIPFWFIPYAIVLGNTVVVKPSDITPLPMTKVMEILDKEVKLPPGVVNLVHGGRETAEALVKHIDVKGVAFVGSSPAAQNIYKLAGEHGKRCIAQGGAKNFIVVMPDANLDVTLPATISSFFGNCGQRCLAGSNLLLVNSTFKQDFMRKFVNTAAAIRVGHGLDRGTEMGPLVTRQSLNRVVSYIDKGLEQGARLVLDGRGIKVMQYPDGFYLGPSVFDDVTPDTAIAREEIFGPVASILSASTLDEAIEIINKSTSYGNMACIFTSNGTYANIFAKEVNAGNIGINVGVAAPTAYFPFAGRKNSFYGVLHGQIDSVDFFTDKKVIISRW</sequence>
<gene>
    <name evidence="5" type="ORF">ENM11_02450</name>
</gene>
<dbReference type="Gene3D" id="3.40.605.10">
    <property type="entry name" value="Aldehyde Dehydrogenase, Chain A, domain 1"/>
    <property type="match status" value="1"/>
</dbReference>
<dbReference type="AlphaFoldDB" id="A0A7C5LBV3"/>
<dbReference type="InterPro" id="IPR016160">
    <property type="entry name" value="Ald_DH_CS_CYS"/>
</dbReference>
<dbReference type="PANTHER" id="PTHR43866:SF4">
    <property type="entry name" value="MALONATE-SEMIALDEHYDE DEHYDROGENASE"/>
    <property type="match status" value="1"/>
</dbReference>
<evidence type="ECO:0000256" key="2">
    <source>
        <dbReference type="ARBA" id="ARBA00023002"/>
    </source>
</evidence>
<comment type="caution">
    <text evidence="5">The sequence shown here is derived from an EMBL/GenBank/DDBJ whole genome shotgun (WGS) entry which is preliminary data.</text>
</comment>
<dbReference type="InterPro" id="IPR016163">
    <property type="entry name" value="Ald_DH_C"/>
</dbReference>
<dbReference type="Gene3D" id="3.40.309.10">
    <property type="entry name" value="Aldehyde Dehydrogenase, Chain A, domain 2"/>
    <property type="match status" value="1"/>
</dbReference>
<accession>A0A7C5LBV3</accession>
<dbReference type="GO" id="GO:0006574">
    <property type="term" value="P:L-valine catabolic process"/>
    <property type="evidence" value="ECO:0007669"/>
    <property type="project" value="TreeGrafter"/>
</dbReference>
<reference evidence="5" key="1">
    <citation type="journal article" date="2020" name="mSystems">
        <title>Genome- and Community-Level Interaction Insights into Carbon Utilization and Element Cycling Functions of Hydrothermarchaeota in Hydrothermal Sediment.</title>
        <authorList>
            <person name="Zhou Z."/>
            <person name="Liu Y."/>
            <person name="Xu W."/>
            <person name="Pan J."/>
            <person name="Luo Z.H."/>
            <person name="Li M."/>
        </authorList>
    </citation>
    <scope>NUCLEOTIDE SEQUENCE [LARGE SCALE GENOMIC DNA]</scope>
    <source>
        <strain evidence="5">SpSt-1056</strain>
    </source>
</reference>
<evidence type="ECO:0000313" key="5">
    <source>
        <dbReference type="EMBL" id="HHK68001.1"/>
    </source>
</evidence>
<keyword evidence="3" id="KW-0520">NAD</keyword>
<dbReference type="InterPro" id="IPR016162">
    <property type="entry name" value="Ald_DH_N"/>
</dbReference>
<keyword evidence="2" id="KW-0560">Oxidoreductase</keyword>
<dbReference type="NCBIfam" id="TIGR01722">
    <property type="entry name" value="MMSDH"/>
    <property type="match status" value="1"/>
</dbReference>
<name>A0A7C5LBV3_CALS0</name>
<dbReference type="EMBL" id="DRWN01000022">
    <property type="protein sequence ID" value="HHK68001.1"/>
    <property type="molecule type" value="Genomic_DNA"/>
</dbReference>
<dbReference type="InterPro" id="IPR010061">
    <property type="entry name" value="MeMal-semiAld_DH"/>
</dbReference>
<evidence type="ECO:0000256" key="1">
    <source>
        <dbReference type="ARBA" id="ARBA00013048"/>
    </source>
</evidence>
<dbReference type="PANTHER" id="PTHR43866">
    <property type="entry name" value="MALONATE-SEMIALDEHYDE DEHYDROGENASE"/>
    <property type="match status" value="1"/>
</dbReference>
<dbReference type="EC" id="1.2.1.27" evidence="1"/>
<dbReference type="SUPFAM" id="SSF53720">
    <property type="entry name" value="ALDH-like"/>
    <property type="match status" value="1"/>
</dbReference>
<feature type="domain" description="Aldehyde dehydrogenase" evidence="4">
    <location>
        <begin position="22"/>
        <end position="489"/>
    </location>
</feature>
<dbReference type="FunFam" id="3.40.309.10:FF:000002">
    <property type="entry name" value="Methylmalonate-semialdehyde dehydrogenase (Acylating)"/>
    <property type="match status" value="1"/>
</dbReference>
<dbReference type="Pfam" id="PF00171">
    <property type="entry name" value="Aldedh"/>
    <property type="match status" value="1"/>
</dbReference>
<dbReference type="InterPro" id="IPR015590">
    <property type="entry name" value="Aldehyde_DH_dom"/>
</dbReference>
<evidence type="ECO:0000259" key="4">
    <source>
        <dbReference type="Pfam" id="PF00171"/>
    </source>
</evidence>
<dbReference type="InterPro" id="IPR016161">
    <property type="entry name" value="Ald_DH/histidinol_DH"/>
</dbReference>
<organism evidence="5">
    <name type="scientific">Caldiarchaeum subterraneum</name>
    <dbReference type="NCBI Taxonomy" id="311458"/>
    <lineage>
        <taxon>Archaea</taxon>
        <taxon>Nitrososphaerota</taxon>
        <taxon>Candidatus Caldarchaeales</taxon>
        <taxon>Candidatus Caldarchaeaceae</taxon>
        <taxon>Candidatus Caldarchaeum</taxon>
    </lineage>
</organism>
<dbReference type="CDD" id="cd07085">
    <property type="entry name" value="ALDH_F6_MMSDH"/>
    <property type="match status" value="1"/>
</dbReference>
<evidence type="ECO:0000256" key="3">
    <source>
        <dbReference type="ARBA" id="ARBA00023027"/>
    </source>
</evidence>
<dbReference type="GO" id="GO:0004491">
    <property type="term" value="F:methylmalonate-semialdehyde dehydrogenase (acylating, NAD) activity"/>
    <property type="evidence" value="ECO:0007669"/>
    <property type="project" value="UniProtKB-EC"/>
</dbReference>
<dbReference type="GO" id="GO:0006210">
    <property type="term" value="P:thymine catabolic process"/>
    <property type="evidence" value="ECO:0007669"/>
    <property type="project" value="TreeGrafter"/>
</dbReference>